<feature type="transmembrane region" description="Helical" evidence="1">
    <location>
        <begin position="146"/>
        <end position="163"/>
    </location>
</feature>
<protein>
    <recommendedName>
        <fullName evidence="2">Ice-binding protein C-terminal domain-containing protein</fullName>
    </recommendedName>
</protein>
<keyword evidence="1" id="KW-1133">Transmembrane helix</keyword>
<dbReference type="AlphaFoldDB" id="B9TCB4"/>
<sequence>MKSKMKQILSGAVVAASLLLTGVAYATPYSFTVTGDYAASWIMDSQPEPDFLTWPWSFGLKMVGHYDYQPDNKAVIVFGSGSGRSLQIFGSVKGEPIELLVADGPTLYTGTDGEPVFTPGTYALTGYRYLREPGNFTLTISPVPEAETYAMVIAGVGVVGVVARRRKKRA</sequence>
<keyword evidence="1" id="KW-0472">Membrane</keyword>
<evidence type="ECO:0000256" key="1">
    <source>
        <dbReference type="SAM" id="Phobius"/>
    </source>
</evidence>
<organism evidence="3 4">
    <name type="scientific">Ricinus communis</name>
    <name type="common">Castor bean</name>
    <dbReference type="NCBI Taxonomy" id="3988"/>
    <lineage>
        <taxon>Eukaryota</taxon>
        <taxon>Viridiplantae</taxon>
        <taxon>Streptophyta</taxon>
        <taxon>Embryophyta</taxon>
        <taxon>Tracheophyta</taxon>
        <taxon>Spermatophyta</taxon>
        <taxon>Magnoliopsida</taxon>
        <taxon>eudicotyledons</taxon>
        <taxon>Gunneridae</taxon>
        <taxon>Pentapetalae</taxon>
        <taxon>rosids</taxon>
        <taxon>fabids</taxon>
        <taxon>Malpighiales</taxon>
        <taxon>Euphorbiaceae</taxon>
        <taxon>Acalyphoideae</taxon>
        <taxon>Acalypheae</taxon>
        <taxon>Ricinus</taxon>
    </lineage>
</organism>
<name>B9TCB4_RICCO</name>
<evidence type="ECO:0000313" key="4">
    <source>
        <dbReference type="Proteomes" id="UP000008311"/>
    </source>
</evidence>
<dbReference type="Proteomes" id="UP000008311">
    <property type="component" value="Unassembled WGS sequence"/>
</dbReference>
<keyword evidence="4" id="KW-1185">Reference proteome</keyword>
<evidence type="ECO:0000259" key="2">
    <source>
        <dbReference type="Pfam" id="PF07589"/>
    </source>
</evidence>
<gene>
    <name evidence="3" type="ORF">RCOM_0329760</name>
</gene>
<feature type="domain" description="Ice-binding protein C-terminal" evidence="2">
    <location>
        <begin position="142"/>
        <end position="166"/>
    </location>
</feature>
<evidence type="ECO:0000313" key="3">
    <source>
        <dbReference type="EMBL" id="EEF26497.1"/>
    </source>
</evidence>
<accession>B9TCB4</accession>
<keyword evidence="1" id="KW-0812">Transmembrane</keyword>
<dbReference type="EMBL" id="EQ977146">
    <property type="protein sequence ID" value="EEF26497.1"/>
    <property type="molecule type" value="Genomic_DNA"/>
</dbReference>
<reference evidence="4" key="1">
    <citation type="journal article" date="2010" name="Nat. Biotechnol.">
        <title>Draft genome sequence of the oilseed species Ricinus communis.</title>
        <authorList>
            <person name="Chan A.P."/>
            <person name="Crabtree J."/>
            <person name="Zhao Q."/>
            <person name="Lorenzi H."/>
            <person name="Orvis J."/>
            <person name="Puiu D."/>
            <person name="Melake-Berhan A."/>
            <person name="Jones K.M."/>
            <person name="Redman J."/>
            <person name="Chen G."/>
            <person name="Cahoon E.B."/>
            <person name="Gedil M."/>
            <person name="Stanke M."/>
            <person name="Haas B.J."/>
            <person name="Wortman J.R."/>
            <person name="Fraser-Liggett C.M."/>
            <person name="Ravel J."/>
            <person name="Rabinowicz P.D."/>
        </authorList>
    </citation>
    <scope>NUCLEOTIDE SEQUENCE [LARGE SCALE GENOMIC DNA]</scope>
    <source>
        <strain evidence="4">cv. Hale</strain>
    </source>
</reference>
<dbReference type="InterPro" id="IPR013424">
    <property type="entry name" value="Ice-binding_C"/>
</dbReference>
<dbReference type="Pfam" id="PF07589">
    <property type="entry name" value="PEP-CTERM"/>
    <property type="match status" value="1"/>
</dbReference>
<proteinExistence type="predicted"/>
<dbReference type="InParanoid" id="B9TCB4"/>